<accession>A0A6P0GG00</accession>
<evidence type="ECO:0000259" key="6">
    <source>
        <dbReference type="PROSITE" id="PS51387"/>
    </source>
</evidence>
<dbReference type="GO" id="GO:0016491">
    <property type="term" value="F:oxidoreductase activity"/>
    <property type="evidence" value="ECO:0007669"/>
    <property type="project" value="UniProtKB-KW"/>
</dbReference>
<dbReference type="Gene3D" id="3.30.43.10">
    <property type="entry name" value="Uridine Diphospho-n-acetylenolpyruvylglucosamine Reductase, domain 2"/>
    <property type="match status" value="1"/>
</dbReference>
<dbReference type="InterPro" id="IPR012951">
    <property type="entry name" value="BBE"/>
</dbReference>
<evidence type="ECO:0000256" key="2">
    <source>
        <dbReference type="ARBA" id="ARBA00005466"/>
    </source>
</evidence>
<comment type="caution">
    <text evidence="7">The sequence shown here is derived from an EMBL/GenBank/DDBJ whole genome shotgun (WGS) entry which is preliminary data.</text>
</comment>
<dbReference type="Proteomes" id="UP000471126">
    <property type="component" value="Unassembled WGS sequence"/>
</dbReference>
<dbReference type="InterPro" id="IPR016169">
    <property type="entry name" value="FAD-bd_PCMH_sub2"/>
</dbReference>
<gene>
    <name evidence="7" type="ORF">GCU54_08985</name>
</gene>
<dbReference type="AlphaFoldDB" id="A0A6P0GG00"/>
<dbReference type="PROSITE" id="PS00862">
    <property type="entry name" value="OX2_COVAL_FAD"/>
    <property type="match status" value="1"/>
</dbReference>
<dbReference type="PANTHER" id="PTHR42973:SF39">
    <property type="entry name" value="FAD-BINDING PCMH-TYPE DOMAIN-CONTAINING PROTEIN"/>
    <property type="match status" value="1"/>
</dbReference>
<dbReference type="InterPro" id="IPR050416">
    <property type="entry name" value="FAD-linked_Oxidoreductase"/>
</dbReference>
<dbReference type="InterPro" id="IPR016167">
    <property type="entry name" value="FAD-bd_PCMH_sub1"/>
</dbReference>
<name>A0A6P0GG00_9ACTN</name>
<dbReference type="Pfam" id="PF01565">
    <property type="entry name" value="FAD_binding_4"/>
    <property type="match status" value="1"/>
</dbReference>
<dbReference type="InterPro" id="IPR016164">
    <property type="entry name" value="FAD-linked_Oxase-like_C"/>
</dbReference>
<dbReference type="Pfam" id="PF08031">
    <property type="entry name" value="BBE"/>
    <property type="match status" value="1"/>
</dbReference>
<dbReference type="PROSITE" id="PS51387">
    <property type="entry name" value="FAD_PCMH"/>
    <property type="match status" value="1"/>
</dbReference>
<dbReference type="InterPro" id="IPR016166">
    <property type="entry name" value="FAD-bd_PCMH"/>
</dbReference>
<reference evidence="7 8" key="1">
    <citation type="submission" date="2019-12" db="EMBL/GenBank/DDBJ databases">
        <title>WGS of CPCC 203550 I12A-02606.</title>
        <authorList>
            <person name="Jiang Z."/>
        </authorList>
    </citation>
    <scope>NUCLEOTIDE SEQUENCE [LARGE SCALE GENOMIC DNA]</scope>
    <source>
        <strain evidence="7 8">I12A-02606</strain>
    </source>
</reference>
<dbReference type="GO" id="GO:0071949">
    <property type="term" value="F:FAD binding"/>
    <property type="evidence" value="ECO:0007669"/>
    <property type="project" value="InterPro"/>
</dbReference>
<dbReference type="InterPro" id="IPR006094">
    <property type="entry name" value="Oxid_FAD_bind_N"/>
</dbReference>
<dbReference type="InterPro" id="IPR006093">
    <property type="entry name" value="Oxy_OxRdtase_FAD_BS"/>
</dbReference>
<evidence type="ECO:0000313" key="7">
    <source>
        <dbReference type="EMBL" id="NEM06152.1"/>
    </source>
</evidence>
<dbReference type="Gene3D" id="3.30.465.10">
    <property type="match status" value="1"/>
</dbReference>
<dbReference type="SUPFAM" id="SSF56176">
    <property type="entry name" value="FAD-binding/transporter-associated domain-like"/>
    <property type="match status" value="1"/>
</dbReference>
<comment type="cofactor">
    <cofactor evidence="1">
        <name>FAD</name>
        <dbReference type="ChEBI" id="CHEBI:57692"/>
    </cofactor>
</comment>
<dbReference type="EMBL" id="JAAGWE010000014">
    <property type="protein sequence ID" value="NEM06152.1"/>
    <property type="molecule type" value="Genomic_DNA"/>
</dbReference>
<proteinExistence type="inferred from homology"/>
<protein>
    <submittedName>
        <fullName evidence="7">FAD-binding oxidoreductase</fullName>
    </submittedName>
</protein>
<organism evidence="7 8">
    <name type="scientific">Geodermatophilus normandii</name>
    <dbReference type="NCBI Taxonomy" id="1137989"/>
    <lineage>
        <taxon>Bacteria</taxon>
        <taxon>Bacillati</taxon>
        <taxon>Actinomycetota</taxon>
        <taxon>Actinomycetes</taxon>
        <taxon>Geodermatophilales</taxon>
        <taxon>Geodermatophilaceae</taxon>
        <taxon>Geodermatophilus</taxon>
    </lineage>
</organism>
<dbReference type="Gene3D" id="3.40.462.20">
    <property type="match status" value="1"/>
</dbReference>
<evidence type="ECO:0000256" key="5">
    <source>
        <dbReference type="ARBA" id="ARBA00023002"/>
    </source>
</evidence>
<keyword evidence="5" id="KW-0560">Oxidoreductase</keyword>
<dbReference type="PANTHER" id="PTHR42973">
    <property type="entry name" value="BINDING OXIDOREDUCTASE, PUTATIVE (AFU_ORTHOLOGUE AFUA_1G17690)-RELATED"/>
    <property type="match status" value="1"/>
</dbReference>
<comment type="similarity">
    <text evidence="2">Belongs to the oxygen-dependent FAD-linked oxidoreductase family.</text>
</comment>
<dbReference type="SUPFAM" id="SSF55103">
    <property type="entry name" value="FAD-linked oxidases, C-terminal domain"/>
    <property type="match status" value="1"/>
</dbReference>
<evidence type="ECO:0000256" key="3">
    <source>
        <dbReference type="ARBA" id="ARBA00022630"/>
    </source>
</evidence>
<keyword evidence="4" id="KW-0274">FAD</keyword>
<sequence length="472" mass="50807">MGITEADRGPGTVREEAFAALRAGFSGELLRPGDDGYDRARRVWNGNVDRRPALVARCADVADVQRALGLAVDQGLVLSVRGGGHSAPGYGTNDGGLVLDLSSFKEVTVDPVARTARVGGGVLWRELDARTQAAGLATTGGTVSNTGVAGLTLGGGVGWLMGKHGLAVDNLLSAEVVTADGAVHHVDREREPDLFWALRGGCGNFGVVTSLEYRLHPVGEVLGGMVVHPLDRAAEVLRFYRDLCPTLPDEAEAYCGLLTDPQAGVPVIALLLGYNGAVEEGEEVLRPAREFGRPLVDMVAPMPYVARQSMLDEPNAVDGLHRYWRSAFTETLDDDLVDVVVDLAAGFTSPLSAVLFFYVHGAATRVPVEETAFAARRPQWDVDVIGQWTDGAESERHTDWLRASWARAEEHLQGSAYVNHIATDDAPEKVRASFGPNLDRLRRIKGQYDPTNLFRLNPNISPVAPQPRRPAD</sequence>
<feature type="domain" description="FAD-binding PCMH-type" evidence="6">
    <location>
        <begin position="48"/>
        <end position="218"/>
    </location>
</feature>
<keyword evidence="3" id="KW-0285">Flavoprotein</keyword>
<evidence type="ECO:0000256" key="1">
    <source>
        <dbReference type="ARBA" id="ARBA00001974"/>
    </source>
</evidence>
<dbReference type="InterPro" id="IPR036318">
    <property type="entry name" value="FAD-bd_PCMH-like_sf"/>
</dbReference>
<evidence type="ECO:0000256" key="4">
    <source>
        <dbReference type="ARBA" id="ARBA00022827"/>
    </source>
</evidence>
<evidence type="ECO:0000313" key="8">
    <source>
        <dbReference type="Proteomes" id="UP000471126"/>
    </source>
</evidence>